<organism evidence="2 3">
    <name type="scientific">Capnocytophaga stomatis</name>
    <dbReference type="NCBI Taxonomy" id="1848904"/>
    <lineage>
        <taxon>Bacteria</taxon>
        <taxon>Pseudomonadati</taxon>
        <taxon>Bacteroidota</taxon>
        <taxon>Flavobacteriia</taxon>
        <taxon>Flavobacteriales</taxon>
        <taxon>Flavobacteriaceae</taxon>
        <taxon>Capnocytophaga</taxon>
    </lineage>
</organism>
<evidence type="ECO:0000313" key="3">
    <source>
        <dbReference type="Proteomes" id="UP000217348"/>
    </source>
</evidence>
<dbReference type="OrthoDB" id="1421312at2"/>
<evidence type="ECO:0000256" key="1">
    <source>
        <dbReference type="SAM" id="MobiDB-lite"/>
    </source>
</evidence>
<dbReference type="RefSeq" id="WP_095895161.1">
    <property type="nucleotide sequence ID" value="NZ_BOPJ01000010.1"/>
</dbReference>
<dbReference type="InterPro" id="IPR025737">
    <property type="entry name" value="FApF"/>
</dbReference>
<accession>A0A250FV07</accession>
<feature type="compositionally biased region" description="Basic residues" evidence="1">
    <location>
        <begin position="296"/>
        <end position="315"/>
    </location>
</feature>
<dbReference type="EMBL" id="CP022387">
    <property type="protein sequence ID" value="ATA88894.1"/>
    <property type="molecule type" value="Genomic_DNA"/>
</dbReference>
<evidence type="ECO:0000313" key="2">
    <source>
        <dbReference type="EMBL" id="ATA88894.1"/>
    </source>
</evidence>
<dbReference type="Pfam" id="PF13557">
    <property type="entry name" value="Phenol_MetA_deg"/>
    <property type="match status" value="1"/>
</dbReference>
<sequence>MNRLFITLLIITLPLSVRGQYTDIINSNLPGNSQSAYSVGGRVLQFEGGLWIEQRNHKEIFTDMTILGLNYSVRYGILSDRLELMLNGTAAYDNVHYYRFVDERTNNFGFVNNTIGAKYLIYTPNTDDKPNIYSWKANNSFHWRKLIPAVGIYAGMNFLPNKRYFYEEVDRLSPKVVVSLQSQPSSRVVLVGNLIANRFLSKYPELGYILTLTHNLDNGRFSIFVESEGIQSGYYSDQITRLGGAYLFTKDIQVNVDLGASWKNTPSRYSALLGFSYRIDNHKKFVKSQQEEKLKPTKIGRQRKPKKEKKKWLIF</sequence>
<dbReference type="Proteomes" id="UP000217348">
    <property type="component" value="Chromosome"/>
</dbReference>
<dbReference type="KEGG" id="csto:CGC58_03655"/>
<name>A0A250FV07_9FLAO</name>
<dbReference type="AlphaFoldDB" id="A0A250FV07"/>
<reference evidence="3" key="1">
    <citation type="submission" date="2017-06" db="EMBL/GenBank/DDBJ databases">
        <title>Capnocytophaga spp. assemblies.</title>
        <authorList>
            <person name="Gulvik C.A."/>
        </authorList>
    </citation>
    <scope>NUCLEOTIDE SEQUENCE [LARGE SCALE GENOMIC DNA]</scope>
    <source>
        <strain evidence="3">H2177</strain>
    </source>
</reference>
<proteinExistence type="predicted"/>
<feature type="region of interest" description="Disordered" evidence="1">
    <location>
        <begin position="288"/>
        <end position="315"/>
    </location>
</feature>
<gene>
    <name evidence="2" type="ORF">CGC58_03655</name>
</gene>
<protein>
    <submittedName>
        <fullName evidence="2">Phenol degradation protein meta</fullName>
    </submittedName>
</protein>